<dbReference type="Proteomes" id="UP000271152">
    <property type="component" value="Unassembled WGS sequence"/>
</dbReference>
<dbReference type="Gene3D" id="3.40.50.1820">
    <property type="entry name" value="alpha/beta hydrolase"/>
    <property type="match status" value="1"/>
</dbReference>
<dbReference type="EMBL" id="RBUG01000112">
    <property type="protein sequence ID" value="RMU70860.1"/>
    <property type="molecule type" value="Genomic_DNA"/>
</dbReference>
<keyword evidence="2" id="KW-0378">Hydrolase</keyword>
<sequence>MVCVGNDQPVRPAKGLGRCQDLSITLFNCRCSFLKYPLKAISLNALLDEDFYFPHEIIGQPFRTSDFTDLKISSFTTSDGVNLGYWEAGAGQPLIFIPGWSANGAMYFHLMHILSEHYHVYVLDVRNQGLSERVDFGNRISRYAMDVKEFAGHLGVSQADYCGWSMGASVMWAYIDLFGTQGIRTLSIIDQAPSIYCHADWTEQERLEAGAFTTSPERMIASYAQGIATNRLVSASRVVERAMAMDSPYFHNVISLVQEVVKDDMAFTSQVLFDHTTNDWRDVIRSKINVPTAIFTGEYSDWLESQHWMSSVIRDSVLHVYTKAEQGDHFLAFKNPVKFAADLRSFLQ</sequence>
<dbReference type="InterPro" id="IPR000073">
    <property type="entry name" value="AB_hydrolase_1"/>
</dbReference>
<evidence type="ECO:0000313" key="3">
    <source>
        <dbReference type="Proteomes" id="UP000271152"/>
    </source>
</evidence>
<evidence type="ECO:0000313" key="2">
    <source>
        <dbReference type="EMBL" id="RMU70860.1"/>
    </source>
</evidence>
<evidence type="ECO:0000259" key="1">
    <source>
        <dbReference type="Pfam" id="PF00561"/>
    </source>
</evidence>
<feature type="domain" description="AB hydrolase-1" evidence="1">
    <location>
        <begin position="93"/>
        <end position="191"/>
    </location>
</feature>
<proteinExistence type="predicted"/>
<organism evidence="2 3">
    <name type="scientific">Pseudomonas syringae pv. apii</name>
    <dbReference type="NCBI Taxonomy" id="81036"/>
    <lineage>
        <taxon>Bacteria</taxon>
        <taxon>Pseudomonadati</taxon>
        <taxon>Pseudomonadota</taxon>
        <taxon>Gammaproteobacteria</taxon>
        <taxon>Pseudomonadales</taxon>
        <taxon>Pseudomonadaceae</taxon>
        <taxon>Pseudomonas</taxon>
    </lineage>
</organism>
<dbReference type="GO" id="GO:0016787">
    <property type="term" value="F:hydrolase activity"/>
    <property type="evidence" value="ECO:0007669"/>
    <property type="project" value="UniProtKB-KW"/>
</dbReference>
<dbReference type="InterPro" id="IPR050228">
    <property type="entry name" value="Carboxylesterase_BioH"/>
</dbReference>
<dbReference type="InterPro" id="IPR029058">
    <property type="entry name" value="AB_hydrolase_fold"/>
</dbReference>
<gene>
    <name evidence="2" type="ORF">ALP23_05298</name>
</gene>
<accession>A0A3M5WJL1</accession>
<comment type="caution">
    <text evidence="2">The sequence shown here is derived from an EMBL/GenBank/DDBJ whole genome shotgun (WGS) entry which is preliminary data.</text>
</comment>
<dbReference type="SUPFAM" id="SSF53474">
    <property type="entry name" value="alpha/beta-Hydrolases"/>
    <property type="match status" value="1"/>
</dbReference>
<dbReference type="Pfam" id="PF00561">
    <property type="entry name" value="Abhydrolase_1"/>
    <property type="match status" value="1"/>
</dbReference>
<dbReference type="PANTHER" id="PTHR43194">
    <property type="entry name" value="HYDROLASE ALPHA/BETA FOLD FAMILY"/>
    <property type="match status" value="1"/>
</dbReference>
<dbReference type="PANTHER" id="PTHR43194:SF2">
    <property type="entry name" value="PEROXISOMAL MEMBRANE PROTEIN LPX1"/>
    <property type="match status" value="1"/>
</dbReference>
<protein>
    <submittedName>
        <fullName evidence="2">Hydrolase signal peptide protein</fullName>
    </submittedName>
</protein>
<dbReference type="AlphaFoldDB" id="A0A3M5WJL1"/>
<name>A0A3M5WJL1_9PSED</name>
<reference evidence="2 3" key="1">
    <citation type="submission" date="2018-08" db="EMBL/GenBank/DDBJ databases">
        <title>Recombination of ecologically and evolutionarily significant loci maintains genetic cohesion in the Pseudomonas syringae species complex.</title>
        <authorList>
            <person name="Dillon M."/>
            <person name="Thakur S."/>
            <person name="Almeida R.N.D."/>
            <person name="Weir B.S."/>
            <person name="Guttman D.S."/>
        </authorList>
    </citation>
    <scope>NUCLEOTIDE SEQUENCE [LARGE SCALE GENOMIC DNA]</scope>
    <source>
        <strain evidence="2 3">ICMP 11947</strain>
    </source>
</reference>